<reference evidence="2" key="1">
    <citation type="submission" date="2021-02" db="EMBL/GenBank/DDBJ databases">
        <authorList>
            <person name="Nowell W R."/>
        </authorList>
    </citation>
    <scope>NUCLEOTIDE SEQUENCE</scope>
</reference>
<dbReference type="EMBL" id="CAJOBI010050844">
    <property type="protein sequence ID" value="CAF4371125.1"/>
    <property type="molecule type" value="Genomic_DNA"/>
</dbReference>
<sequence length="74" mass="8221">PSTAHGLDIKDICMLNCCVEENCDLAMLSEQRTNKQKDDTMDSVDSKSMPIQKSTDKKERIIKISATTLGTNQC</sequence>
<dbReference type="AlphaFoldDB" id="A0A8S2V008"/>
<feature type="non-terminal residue" evidence="2">
    <location>
        <position position="1"/>
    </location>
</feature>
<evidence type="ECO:0000313" key="3">
    <source>
        <dbReference type="Proteomes" id="UP000676336"/>
    </source>
</evidence>
<organism evidence="2 3">
    <name type="scientific">Rotaria magnacalcarata</name>
    <dbReference type="NCBI Taxonomy" id="392030"/>
    <lineage>
        <taxon>Eukaryota</taxon>
        <taxon>Metazoa</taxon>
        <taxon>Spiralia</taxon>
        <taxon>Gnathifera</taxon>
        <taxon>Rotifera</taxon>
        <taxon>Eurotatoria</taxon>
        <taxon>Bdelloidea</taxon>
        <taxon>Philodinida</taxon>
        <taxon>Philodinidae</taxon>
        <taxon>Rotaria</taxon>
    </lineage>
</organism>
<evidence type="ECO:0000256" key="1">
    <source>
        <dbReference type="SAM" id="MobiDB-lite"/>
    </source>
</evidence>
<dbReference type="Proteomes" id="UP000676336">
    <property type="component" value="Unassembled WGS sequence"/>
</dbReference>
<evidence type="ECO:0000313" key="2">
    <source>
        <dbReference type="EMBL" id="CAF4371125.1"/>
    </source>
</evidence>
<protein>
    <submittedName>
        <fullName evidence="2">Uncharacterized protein</fullName>
    </submittedName>
</protein>
<comment type="caution">
    <text evidence="2">The sequence shown here is derived from an EMBL/GenBank/DDBJ whole genome shotgun (WGS) entry which is preliminary data.</text>
</comment>
<accession>A0A8S2V008</accession>
<feature type="region of interest" description="Disordered" evidence="1">
    <location>
        <begin position="34"/>
        <end position="57"/>
    </location>
</feature>
<proteinExistence type="predicted"/>
<gene>
    <name evidence="2" type="ORF">SMN809_LOCUS29143</name>
</gene>
<name>A0A8S2V008_9BILA</name>